<proteinExistence type="predicted"/>
<dbReference type="HOGENOM" id="CLU_136025_4_0_9"/>
<feature type="domain" description="Putative regulatory protein FmdB zinc ribbon" evidence="1">
    <location>
        <begin position="1"/>
        <end position="42"/>
    </location>
</feature>
<dbReference type="Proteomes" id="UP000006556">
    <property type="component" value="Chromosome"/>
</dbReference>
<dbReference type="AlphaFoldDB" id="A5D4J8"/>
<dbReference type="KEGG" id="pth:PTH_0637"/>
<reference evidence="3" key="1">
    <citation type="journal article" date="2008" name="Genome Res.">
        <title>The genome of Pelotomaculum thermopropionicum reveals niche-associated evolution in anaerobic microbiota.</title>
        <authorList>
            <person name="Kosaka T."/>
            <person name="Kato S."/>
            <person name="Shimoyama T."/>
            <person name="Ishii S."/>
            <person name="Abe T."/>
            <person name="Watanabe K."/>
        </authorList>
    </citation>
    <scope>NUCLEOTIDE SEQUENCE [LARGE SCALE GENOMIC DNA]</scope>
    <source>
        <strain evidence="3">DSM 13744 / JCM 10971 / SI</strain>
    </source>
</reference>
<evidence type="ECO:0000313" key="3">
    <source>
        <dbReference type="Proteomes" id="UP000006556"/>
    </source>
</evidence>
<organism evidence="2 3">
    <name type="scientific">Pelotomaculum thermopropionicum (strain DSM 13744 / JCM 10971 / SI)</name>
    <dbReference type="NCBI Taxonomy" id="370438"/>
    <lineage>
        <taxon>Bacteria</taxon>
        <taxon>Bacillati</taxon>
        <taxon>Bacillota</taxon>
        <taxon>Clostridia</taxon>
        <taxon>Eubacteriales</taxon>
        <taxon>Desulfotomaculaceae</taxon>
        <taxon>Pelotomaculum</taxon>
    </lineage>
</organism>
<dbReference type="SMART" id="SM00834">
    <property type="entry name" value="CxxC_CXXC_SSSS"/>
    <property type="match status" value="1"/>
</dbReference>
<dbReference type="NCBIfam" id="TIGR02605">
    <property type="entry name" value="CxxC_CxxC_SSSS"/>
    <property type="match status" value="1"/>
</dbReference>
<gene>
    <name evidence="2" type="ordered locus">PTH_0637</name>
</gene>
<dbReference type="InterPro" id="IPR013429">
    <property type="entry name" value="Regulatory_FmdB_Zinc_ribbon"/>
</dbReference>
<dbReference type="EMBL" id="AP009389">
    <property type="protein sequence ID" value="BAF58818.1"/>
    <property type="molecule type" value="Genomic_DNA"/>
</dbReference>
<evidence type="ECO:0000313" key="2">
    <source>
        <dbReference type="EMBL" id="BAF58818.1"/>
    </source>
</evidence>
<dbReference type="STRING" id="370438.PTH_0637"/>
<protein>
    <recommendedName>
        <fullName evidence="1">Putative regulatory protein FmdB zinc ribbon domain-containing protein</fullName>
    </recommendedName>
</protein>
<evidence type="ECO:0000259" key="1">
    <source>
        <dbReference type="SMART" id="SM00834"/>
    </source>
</evidence>
<name>A5D4J8_PELTS</name>
<keyword evidence="3" id="KW-1185">Reference proteome</keyword>
<accession>A5D4J8</accession>
<sequence length="85" mass="9049">MPIFEYKCNNCNRVSEILQLPGHNGEIACKGCGSTNLTKMISAPFLPSSVGKPANDDLKCSASDKECEFKDRSCDAGSCCGQAVN</sequence>
<dbReference type="eggNOG" id="COG2331">
    <property type="taxonomic scope" value="Bacteria"/>
</dbReference>
<dbReference type="Pfam" id="PF09723">
    <property type="entry name" value="Zn_ribbon_8"/>
    <property type="match status" value="1"/>
</dbReference>